<dbReference type="InterPro" id="IPR003833">
    <property type="entry name" value="CT_C_D"/>
</dbReference>
<evidence type="ECO:0000313" key="6">
    <source>
        <dbReference type="Proteomes" id="UP001203945"/>
    </source>
</evidence>
<dbReference type="SMART" id="SM00796">
    <property type="entry name" value="AHS1"/>
    <property type="match status" value="1"/>
</dbReference>
<dbReference type="SUPFAM" id="SSF160467">
    <property type="entry name" value="PH0987 N-terminal domain-like"/>
    <property type="match status" value="1"/>
</dbReference>
<proteinExistence type="predicted"/>
<evidence type="ECO:0000259" key="4">
    <source>
        <dbReference type="SMART" id="SM00796"/>
    </source>
</evidence>
<dbReference type="Proteomes" id="UP001203945">
    <property type="component" value="Unassembled WGS sequence"/>
</dbReference>
<dbReference type="PANTHER" id="PTHR34698">
    <property type="entry name" value="5-OXOPROLINASE SUBUNIT B"/>
    <property type="match status" value="1"/>
</dbReference>
<dbReference type="PANTHER" id="PTHR34698:SF2">
    <property type="entry name" value="5-OXOPROLINASE SUBUNIT B"/>
    <property type="match status" value="1"/>
</dbReference>
<keyword evidence="3" id="KW-0067">ATP-binding</keyword>
<comment type="caution">
    <text evidence="5">The sequence shown here is derived from an EMBL/GenBank/DDBJ whole genome shotgun (WGS) entry which is preliminary data.</text>
</comment>
<feature type="domain" description="Carboxyltransferase" evidence="4">
    <location>
        <begin position="4"/>
        <end position="204"/>
    </location>
</feature>
<dbReference type="InterPro" id="IPR010016">
    <property type="entry name" value="PxpB"/>
</dbReference>
<name>A0ABT1MNF8_9RHOB</name>
<reference evidence="5 6" key="1">
    <citation type="submission" date="2022-03" db="EMBL/GenBank/DDBJ databases">
        <authorList>
            <person name="He Y."/>
        </authorList>
    </citation>
    <scope>NUCLEOTIDE SEQUENCE [LARGE SCALE GENOMIC DNA]</scope>
    <source>
        <strain evidence="5 6">TK19116</strain>
    </source>
</reference>
<evidence type="ECO:0000256" key="1">
    <source>
        <dbReference type="ARBA" id="ARBA00022741"/>
    </source>
</evidence>
<dbReference type="GO" id="GO:0016787">
    <property type="term" value="F:hydrolase activity"/>
    <property type="evidence" value="ECO:0007669"/>
    <property type="project" value="UniProtKB-KW"/>
</dbReference>
<accession>A0ABT1MNF8</accession>
<keyword evidence="2 5" id="KW-0378">Hydrolase</keyword>
<dbReference type="Gene3D" id="2.40.100.10">
    <property type="entry name" value="Cyclophilin-like"/>
    <property type="match status" value="1"/>
</dbReference>
<dbReference type="InterPro" id="IPR029000">
    <property type="entry name" value="Cyclophilin-like_dom_sf"/>
</dbReference>
<evidence type="ECO:0000313" key="5">
    <source>
        <dbReference type="EMBL" id="MCQ0969624.1"/>
    </source>
</evidence>
<organism evidence="5 6">
    <name type="scientific">Paracoccus albicereus</name>
    <dbReference type="NCBI Taxonomy" id="2922394"/>
    <lineage>
        <taxon>Bacteria</taxon>
        <taxon>Pseudomonadati</taxon>
        <taxon>Pseudomonadota</taxon>
        <taxon>Alphaproteobacteria</taxon>
        <taxon>Rhodobacterales</taxon>
        <taxon>Paracoccaceae</taxon>
        <taxon>Paracoccus</taxon>
    </lineage>
</organism>
<keyword evidence="1" id="KW-0547">Nucleotide-binding</keyword>
<dbReference type="Gene3D" id="3.30.1360.40">
    <property type="match status" value="1"/>
</dbReference>
<keyword evidence="6" id="KW-1185">Reference proteome</keyword>
<evidence type="ECO:0000256" key="3">
    <source>
        <dbReference type="ARBA" id="ARBA00022840"/>
    </source>
</evidence>
<dbReference type="EMBL" id="JAKZEU010000002">
    <property type="protein sequence ID" value="MCQ0969624.1"/>
    <property type="molecule type" value="Genomic_DNA"/>
</dbReference>
<evidence type="ECO:0000256" key="2">
    <source>
        <dbReference type="ARBA" id="ARBA00022801"/>
    </source>
</evidence>
<dbReference type="Pfam" id="PF02682">
    <property type="entry name" value="CT_C_D"/>
    <property type="match status" value="1"/>
</dbReference>
<gene>
    <name evidence="5" type="ORF">MLD63_04170</name>
</gene>
<protein>
    <submittedName>
        <fullName evidence="5">Allophanate hydrolase subunit 1</fullName>
    </submittedName>
</protein>
<dbReference type="SUPFAM" id="SSF50891">
    <property type="entry name" value="Cyclophilin-like"/>
    <property type="match status" value="1"/>
</dbReference>
<sequence length="226" mass="24337">MDTPRITPVADRAILVVFADDITEAAHEAVLRLDAALQDSAAPGIVETVPAFVSLLIVFDPIRTDHNAVAGLVRASLSRPAARTASPQIHDIAVCYDGDLAPDLDDVARLAGMSRDAAIAAHLAGDYSIFMYGFAPGYAYMAGVPESLRLDRKQSARRGVPAGSVLIAGPQCLVSTLTMPTGWWVIGRSDATILRDDPERQFLFDVGDRVRFRRVRRDELKGPANG</sequence>